<dbReference type="SUPFAM" id="SSF50182">
    <property type="entry name" value="Sm-like ribonucleoproteins"/>
    <property type="match status" value="1"/>
</dbReference>
<comment type="function">
    <text evidence="6">Mechanosensitive channel that participates in the regulation of osmotic pressure changes within the cell, opening in response to stretch forces in the membrane lipid bilayer, without the need for other proteins. Contributes to normal resistance to hypoosmotic shock. Forms an ion channel of 1.0 nanosiemens conductance with a slight preference for anions.</text>
</comment>
<dbReference type="KEGG" id="saga:M5M_13835"/>
<dbReference type="Proteomes" id="UP000000466">
    <property type="component" value="Chromosome"/>
</dbReference>
<feature type="transmembrane region" description="Helical" evidence="6">
    <location>
        <begin position="61"/>
        <end position="79"/>
    </location>
</feature>
<dbReference type="OrthoDB" id="6500477at2"/>
<dbReference type="InterPro" id="IPR045275">
    <property type="entry name" value="MscS_archaea/bacteria_type"/>
</dbReference>
<dbReference type="PANTHER" id="PTHR30221">
    <property type="entry name" value="SMALL-CONDUCTANCE MECHANOSENSITIVE CHANNEL"/>
    <property type="match status" value="1"/>
</dbReference>
<dbReference type="eggNOG" id="COG0668">
    <property type="taxonomic scope" value="Bacteria"/>
</dbReference>
<dbReference type="InterPro" id="IPR006685">
    <property type="entry name" value="MscS_channel_2nd"/>
</dbReference>
<accession>K4KNT5</accession>
<evidence type="ECO:0000313" key="8">
    <source>
        <dbReference type="EMBL" id="AFU99905.1"/>
    </source>
</evidence>
<dbReference type="Gene3D" id="2.30.30.60">
    <property type="match status" value="1"/>
</dbReference>
<keyword evidence="4 6" id="KW-1133">Transmembrane helix</keyword>
<dbReference type="Pfam" id="PF00924">
    <property type="entry name" value="MS_channel_2nd"/>
    <property type="match status" value="1"/>
</dbReference>
<feature type="domain" description="Mechanosensitive ion channel MscS" evidence="7">
    <location>
        <begin position="104"/>
        <end position="169"/>
    </location>
</feature>
<evidence type="ECO:0000256" key="2">
    <source>
        <dbReference type="ARBA" id="ARBA00008017"/>
    </source>
</evidence>
<keyword evidence="5 6" id="KW-0472">Membrane</keyword>
<evidence type="ECO:0000256" key="5">
    <source>
        <dbReference type="ARBA" id="ARBA00023136"/>
    </source>
</evidence>
<dbReference type="InterPro" id="IPR010920">
    <property type="entry name" value="LSM_dom_sf"/>
</dbReference>
<evidence type="ECO:0000256" key="3">
    <source>
        <dbReference type="ARBA" id="ARBA00022692"/>
    </source>
</evidence>
<dbReference type="GO" id="GO:0008381">
    <property type="term" value="F:mechanosensitive monoatomic ion channel activity"/>
    <property type="evidence" value="ECO:0007669"/>
    <property type="project" value="InterPro"/>
</dbReference>
<comment type="subunit">
    <text evidence="6">Homoheptamer.</text>
</comment>
<dbReference type="Gene3D" id="1.10.287.1260">
    <property type="match status" value="1"/>
</dbReference>
<evidence type="ECO:0000256" key="1">
    <source>
        <dbReference type="ARBA" id="ARBA00004141"/>
    </source>
</evidence>
<sequence length="271" mass="30027">MDTESNSLQALLDIISLEKILAIALLVLSAWVFLTLMQWLLNKLADQFPRHRLLLNRIYPLTRVLVWSGTVIYAVVGIVAPHQSILFAMLGSAGLALGLATQEPIKNMVSGLIIMINPPYRLGDMVSLAGHYGEVIKLEWSVTWLRTFDDNIIMVPNNEALRTAIANSNSGALDEQVSVKFSLPAECDHQLAMALAREATLTSPYTFLKKPIIINLDNSVEFGKALIHVTVKAWVLDIRLEKRFATDIQMRVIDAYKIAGVMPSAVVPLPQ</sequence>
<evidence type="ECO:0000259" key="7">
    <source>
        <dbReference type="Pfam" id="PF00924"/>
    </source>
</evidence>
<dbReference type="AlphaFoldDB" id="K4KNT5"/>
<dbReference type="SUPFAM" id="SSF82861">
    <property type="entry name" value="Mechanosensitive channel protein MscS (YggB), transmembrane region"/>
    <property type="match status" value="1"/>
</dbReference>
<comment type="caution">
    <text evidence="6">Lacks conserved residue(s) required for the propagation of feature annotation.</text>
</comment>
<keyword evidence="6" id="KW-0406">Ion transport</keyword>
<organism evidence="8 9">
    <name type="scientific">Simiduia agarivorans (strain DSM 21679 / JCM 13881 / BCRC 17597 / SA1)</name>
    <dbReference type="NCBI Taxonomy" id="1117647"/>
    <lineage>
        <taxon>Bacteria</taxon>
        <taxon>Pseudomonadati</taxon>
        <taxon>Pseudomonadota</taxon>
        <taxon>Gammaproteobacteria</taxon>
        <taxon>Cellvibrionales</taxon>
        <taxon>Cellvibrionaceae</taxon>
        <taxon>Simiduia</taxon>
    </lineage>
</organism>
<proteinExistence type="inferred from homology"/>
<dbReference type="InterPro" id="IPR011014">
    <property type="entry name" value="MscS_channel_TM-2"/>
</dbReference>
<dbReference type="PANTHER" id="PTHR30221:SF1">
    <property type="entry name" value="SMALL-CONDUCTANCE MECHANOSENSITIVE CHANNEL"/>
    <property type="match status" value="1"/>
</dbReference>
<evidence type="ECO:0000313" key="9">
    <source>
        <dbReference type="Proteomes" id="UP000000466"/>
    </source>
</evidence>
<dbReference type="STRING" id="1117647.M5M_13835"/>
<comment type="similarity">
    <text evidence="2 6">Belongs to the MscS (TC 1.A.23) family.</text>
</comment>
<comment type="subcellular location">
    <subcellularLocation>
        <location evidence="6">Cell inner membrane</location>
        <topology evidence="6">Multi-pass membrane protein</topology>
    </subcellularLocation>
    <subcellularLocation>
        <location evidence="1">Membrane</location>
        <topology evidence="1">Multi-pass membrane protein</topology>
    </subcellularLocation>
</comment>
<keyword evidence="6" id="KW-0997">Cell inner membrane</keyword>
<reference evidence="8 9" key="1">
    <citation type="journal article" date="2013" name="Genome Announc.">
        <title>Complete genome sequence of Simiduia agarivorans SA1(T), a marine bacterium able to degrade a variety of polysaccharides.</title>
        <authorList>
            <person name="Lin S.Y."/>
            <person name="Shieh W.Y."/>
            <person name="Chen J.S."/>
            <person name="Tang S.L."/>
        </authorList>
    </citation>
    <scope>NUCLEOTIDE SEQUENCE [LARGE SCALE GENOMIC DNA]</scope>
    <source>
        <strain evidence="9">DSM 21679 / JCM 13881 / BCRC 17597 / SA1</strain>
    </source>
</reference>
<dbReference type="GO" id="GO:0005886">
    <property type="term" value="C:plasma membrane"/>
    <property type="evidence" value="ECO:0007669"/>
    <property type="project" value="UniProtKB-SubCell"/>
</dbReference>
<gene>
    <name evidence="8" type="ordered locus">M5M_13835</name>
</gene>
<keyword evidence="6" id="KW-0407">Ion channel</keyword>
<feature type="transmembrane region" description="Helical" evidence="6">
    <location>
        <begin position="20"/>
        <end position="41"/>
    </location>
</feature>
<keyword evidence="6" id="KW-1003">Cell membrane</keyword>
<protein>
    <recommendedName>
        <fullName evidence="6">Small-conductance mechanosensitive channel</fullName>
    </recommendedName>
</protein>
<keyword evidence="3 6" id="KW-0812">Transmembrane</keyword>
<evidence type="ECO:0000256" key="6">
    <source>
        <dbReference type="RuleBase" id="RU369025"/>
    </source>
</evidence>
<dbReference type="EMBL" id="CP003746">
    <property type="protein sequence ID" value="AFU99905.1"/>
    <property type="molecule type" value="Genomic_DNA"/>
</dbReference>
<keyword evidence="9" id="KW-1185">Reference proteome</keyword>
<dbReference type="HOGENOM" id="CLU_062814_0_0_6"/>
<name>K4KNT5_SIMAS</name>
<keyword evidence="6" id="KW-0813">Transport</keyword>
<dbReference type="RefSeq" id="WP_015048067.1">
    <property type="nucleotide sequence ID" value="NC_018868.3"/>
</dbReference>
<evidence type="ECO:0000256" key="4">
    <source>
        <dbReference type="ARBA" id="ARBA00022989"/>
    </source>
</evidence>
<dbReference type="InterPro" id="IPR023408">
    <property type="entry name" value="MscS_beta-dom_sf"/>
</dbReference>